<dbReference type="Proteomes" id="UP000424527">
    <property type="component" value="Unassembled WGS sequence"/>
</dbReference>
<evidence type="ECO:0000259" key="3">
    <source>
        <dbReference type="SMART" id="SM00199"/>
    </source>
</evidence>
<gene>
    <name evidence="4" type="ORF">D5F01_LYC09088</name>
</gene>
<evidence type="ECO:0000256" key="2">
    <source>
        <dbReference type="SAM" id="Phobius"/>
    </source>
</evidence>
<keyword evidence="5" id="KW-1185">Reference proteome</keyword>
<organism evidence="4 5">
    <name type="scientific">Larimichthys crocea</name>
    <name type="common">Large yellow croaker</name>
    <name type="synonym">Pseudosciaena crocea</name>
    <dbReference type="NCBI Taxonomy" id="215358"/>
    <lineage>
        <taxon>Eukaryota</taxon>
        <taxon>Metazoa</taxon>
        <taxon>Chordata</taxon>
        <taxon>Craniata</taxon>
        <taxon>Vertebrata</taxon>
        <taxon>Euteleostomi</taxon>
        <taxon>Actinopterygii</taxon>
        <taxon>Neopterygii</taxon>
        <taxon>Teleostei</taxon>
        <taxon>Neoteleostei</taxon>
        <taxon>Acanthomorphata</taxon>
        <taxon>Eupercaria</taxon>
        <taxon>Sciaenidae</taxon>
        <taxon>Larimichthys</taxon>
    </lineage>
</organism>
<dbReference type="AlphaFoldDB" id="A0A6G0IJP7"/>
<name>A0A6G0IJP7_LARCR</name>
<feature type="domain" description="Chemokine interleukin-8-like" evidence="3">
    <location>
        <begin position="85"/>
        <end position="147"/>
    </location>
</feature>
<keyword evidence="2" id="KW-1133">Transmembrane helix</keyword>
<keyword evidence="1" id="KW-0202">Cytokine</keyword>
<dbReference type="GO" id="GO:0005615">
    <property type="term" value="C:extracellular space"/>
    <property type="evidence" value="ECO:0007669"/>
    <property type="project" value="UniProtKB-KW"/>
</dbReference>
<dbReference type="EMBL" id="REGW02000009">
    <property type="protein sequence ID" value="KAE8291729.1"/>
    <property type="molecule type" value="Genomic_DNA"/>
</dbReference>
<evidence type="ECO:0000313" key="5">
    <source>
        <dbReference type="Proteomes" id="UP000424527"/>
    </source>
</evidence>
<keyword evidence="2" id="KW-0472">Membrane</keyword>
<dbReference type="Gene3D" id="2.40.50.40">
    <property type="match status" value="1"/>
</dbReference>
<feature type="transmembrane region" description="Helical" evidence="2">
    <location>
        <begin position="66"/>
        <end position="85"/>
    </location>
</feature>
<dbReference type="Pfam" id="PF00048">
    <property type="entry name" value="IL8"/>
    <property type="match status" value="1"/>
</dbReference>
<dbReference type="SUPFAM" id="SSF54117">
    <property type="entry name" value="Interleukin 8-like chemokines"/>
    <property type="match status" value="1"/>
</dbReference>
<reference evidence="4 5" key="1">
    <citation type="submission" date="2019-07" db="EMBL/GenBank/DDBJ databases">
        <title>Chromosome genome assembly for large yellow croaker.</title>
        <authorList>
            <person name="Xiao S."/>
        </authorList>
    </citation>
    <scope>NUCLEOTIDE SEQUENCE [LARGE SCALE GENOMIC DNA]</scope>
    <source>
        <strain evidence="4">JMULYC20181020</strain>
        <tissue evidence="4">Muscle</tissue>
    </source>
</reference>
<dbReference type="GO" id="GO:0008009">
    <property type="term" value="F:chemokine activity"/>
    <property type="evidence" value="ECO:0007669"/>
    <property type="project" value="InterPro"/>
</dbReference>
<accession>A0A6G0IJP7</accession>
<dbReference type="SMART" id="SM00199">
    <property type="entry name" value="SCY"/>
    <property type="match status" value="1"/>
</dbReference>
<keyword evidence="2" id="KW-0812">Transmembrane</keyword>
<proteinExistence type="predicted"/>
<dbReference type="InterPro" id="IPR036048">
    <property type="entry name" value="Interleukin_8-like_sf"/>
</dbReference>
<dbReference type="InterPro" id="IPR001811">
    <property type="entry name" value="Chemokine_IL8-like_dom"/>
</dbReference>
<evidence type="ECO:0000256" key="1">
    <source>
        <dbReference type="ARBA" id="ARBA00022514"/>
    </source>
</evidence>
<comment type="caution">
    <text evidence="4">The sequence shown here is derived from an EMBL/GenBank/DDBJ whole genome shotgun (WGS) entry which is preliminary data.</text>
</comment>
<protein>
    <recommendedName>
        <fullName evidence="3">Chemokine interleukin-8-like domain-containing protein</fullName>
    </recommendedName>
</protein>
<evidence type="ECO:0000313" key="4">
    <source>
        <dbReference type="EMBL" id="KAE8291729.1"/>
    </source>
</evidence>
<dbReference type="GO" id="GO:0006955">
    <property type="term" value="P:immune response"/>
    <property type="evidence" value="ECO:0007669"/>
    <property type="project" value="InterPro"/>
</dbReference>
<sequence length="158" mass="17402">MNAWIKMCLREASERHTGLLWKETKEKGGVKSSHPGSNTFTLLKRLTAAANLSSLLRRNRDMASRVSALLLLGVICVGFAAAEIAKDCCLKTSPKHLPLNILVDYTIQNAGQGCLINATMFFTKGGRTLCVSHPSEQAWVRRRIEHLEKNKGAAITQV</sequence>